<feature type="non-terminal residue" evidence="2">
    <location>
        <position position="1"/>
    </location>
</feature>
<protein>
    <submittedName>
        <fullName evidence="2">Protein BUR2</fullName>
    </submittedName>
</protein>
<feature type="non-terminal residue" evidence="2">
    <location>
        <position position="224"/>
    </location>
</feature>
<dbReference type="PANTHER" id="PTHR22954:SF3">
    <property type="entry name" value="PROTEIN CBG08539"/>
    <property type="match status" value="1"/>
</dbReference>
<gene>
    <name evidence="2" type="primary">BUR2</name>
    <name evidence="2" type="ORF">CM83_2697</name>
</gene>
<dbReference type="Pfam" id="PF03564">
    <property type="entry name" value="DUF1759"/>
    <property type="match status" value="1"/>
</dbReference>
<proteinExistence type="predicted"/>
<dbReference type="InterPro" id="IPR005312">
    <property type="entry name" value="DUF1759"/>
</dbReference>
<feature type="region of interest" description="Disordered" evidence="1">
    <location>
        <begin position="1"/>
        <end position="20"/>
    </location>
</feature>
<sequence length="224" mass="25615">IFNEMPPPDDDTPPPSYAKNPQYKKMFEAAKTVQKINEQGRLAIKNPKDIPQFKGMFHTLEKYYSRFEQLHDDLCDTVEGYPSETDKHIYPNLQKYYFEIHTNMEIIKSSEASASRQRLLIGQESTSALGNTTTVISDSKSHLPIIPLPKFDGQILNWPTFRDNFTSIIHEDDSLPLIKKFHYLSSSVSGPAATIISSFPRQEANYLLAWKALTDAFENKRLLA</sequence>
<evidence type="ECO:0000313" key="2">
    <source>
        <dbReference type="EMBL" id="JAG38146.1"/>
    </source>
</evidence>
<accession>A0A0A9Z2Q6</accession>
<evidence type="ECO:0000256" key="1">
    <source>
        <dbReference type="SAM" id="MobiDB-lite"/>
    </source>
</evidence>
<name>A0A0A9Z2Q6_LYGHE</name>
<dbReference type="AlphaFoldDB" id="A0A0A9Z2Q6"/>
<reference evidence="2" key="1">
    <citation type="journal article" date="2014" name="PLoS ONE">
        <title>Transcriptome-Based Identification of ABC Transporters in the Western Tarnished Plant Bug Lygus hesperus.</title>
        <authorList>
            <person name="Hull J.J."/>
            <person name="Chaney K."/>
            <person name="Geib S.M."/>
            <person name="Fabrick J.A."/>
            <person name="Brent C.S."/>
            <person name="Walsh D."/>
            <person name="Lavine L.C."/>
        </authorList>
    </citation>
    <scope>NUCLEOTIDE SEQUENCE</scope>
</reference>
<reference evidence="2" key="2">
    <citation type="submission" date="2014-07" db="EMBL/GenBank/DDBJ databases">
        <authorList>
            <person name="Hull J."/>
        </authorList>
    </citation>
    <scope>NUCLEOTIDE SEQUENCE</scope>
</reference>
<dbReference type="PANTHER" id="PTHR22954">
    <property type="entry name" value="RETROVIRAL PROTEASE-RELATED"/>
    <property type="match status" value="1"/>
</dbReference>
<dbReference type="EMBL" id="GBHO01005458">
    <property type="protein sequence ID" value="JAG38146.1"/>
    <property type="molecule type" value="Transcribed_RNA"/>
</dbReference>
<organism evidence="2">
    <name type="scientific">Lygus hesperus</name>
    <name type="common">Western plant bug</name>
    <dbReference type="NCBI Taxonomy" id="30085"/>
    <lineage>
        <taxon>Eukaryota</taxon>
        <taxon>Metazoa</taxon>
        <taxon>Ecdysozoa</taxon>
        <taxon>Arthropoda</taxon>
        <taxon>Hexapoda</taxon>
        <taxon>Insecta</taxon>
        <taxon>Pterygota</taxon>
        <taxon>Neoptera</taxon>
        <taxon>Paraneoptera</taxon>
        <taxon>Hemiptera</taxon>
        <taxon>Heteroptera</taxon>
        <taxon>Panheteroptera</taxon>
        <taxon>Cimicomorpha</taxon>
        <taxon>Miridae</taxon>
        <taxon>Mirini</taxon>
        <taxon>Lygus</taxon>
    </lineage>
</organism>